<dbReference type="Pfam" id="PF12770">
    <property type="entry name" value="CHAT"/>
    <property type="match status" value="1"/>
</dbReference>
<reference evidence="3" key="1">
    <citation type="submission" date="2021-05" db="EMBL/GenBank/DDBJ databases">
        <authorList>
            <person name="Pietrasiak N."/>
            <person name="Ward R."/>
            <person name="Stajich J.E."/>
            <person name="Kurbessoian T."/>
        </authorList>
    </citation>
    <scope>NUCLEOTIDE SEQUENCE</scope>
    <source>
        <strain evidence="3">JT2-VF2</strain>
    </source>
</reference>
<keyword evidence="1" id="KW-0812">Transmembrane</keyword>
<evidence type="ECO:0000256" key="1">
    <source>
        <dbReference type="SAM" id="Phobius"/>
    </source>
</evidence>
<proteinExistence type="predicted"/>
<dbReference type="SMART" id="SM01080">
    <property type="entry name" value="CHASE2"/>
    <property type="match status" value="1"/>
</dbReference>
<evidence type="ECO:0000259" key="2">
    <source>
        <dbReference type="SMART" id="SM01080"/>
    </source>
</evidence>
<accession>A0A951PZ57</accession>
<evidence type="ECO:0000313" key="3">
    <source>
        <dbReference type="EMBL" id="MBW4562705.1"/>
    </source>
</evidence>
<comment type="caution">
    <text evidence="3">The sequence shown here is derived from an EMBL/GenBank/DDBJ whole genome shotgun (WGS) entry which is preliminary data.</text>
</comment>
<name>A0A951PZ57_9NOST</name>
<dbReference type="Pfam" id="PF05226">
    <property type="entry name" value="CHASE2"/>
    <property type="match status" value="1"/>
</dbReference>
<feature type="transmembrane region" description="Helical" evidence="1">
    <location>
        <begin position="742"/>
        <end position="762"/>
    </location>
</feature>
<sequence length="774" mass="87951">MAKLVVLKLDGNLSEHGCRVTLEIGAENARPKIEVSGNLPVSPELATYFNQWQDKYRSLGIPSRIKPQEIIYDGSIKSRIEKCSQSGKLLSDRLQTWLDSQEFRHINNTLREELNRDETIRVLIRTDNSQLQRLPWHLWDFFKRYSQAEFALSATVSETPPTPPHKPKVRILAILGNSAGINIQLDRQLLTNLPNAETVFLVEPQRDELNNYLWQQWDILFFAGHSETSNGTGRIYINKSDSLTIDELNNGLKSAISQGLQLAIFNSCDGLGLAWQLATLNIPQMIVMREPVPDEVAQEFLKHFLVAFSRGKSLYLASREAREKLQGLENKFPNATWLPVIFQNPGVLPPTWKQLCSPKIELKRIFLTVLLVSVLITTLVMGVRYLGMLQQSELQAYDHLMQMRSPLERSDPRLLIVTVGEADIHYQNQKRMNGIGSLSDQALAQLLQKLEQYQPTTIGIDIYRDFPVDPDYPDLTTRLQQDHRIFTVCKVSANLDGEPDGIHSPDEVPKERQSFSDFVIDNDEIPRRQLLHLTPPIESPCAAEDAFSLQLARHYLLSKNINADITTEGDLQIGNVVFKPLKEHSSGYQKIDASGYQVLLNYRSLRLGEKIAETVSLKDVLNDKINRELVESLKNRIVLIGVTAPSTKADYWKIPTKEKKIQGLLVQAHMVSQILSAVLDRRPLLWWWSGWIEAVWIWGWSLVGGIIAWRCLKPLYLGLAIATTLLTLFGICFGIFTQAGWIPLIPPVLALVLTAMVVMWMLRRENFVSQASRF</sequence>
<reference evidence="3" key="2">
    <citation type="journal article" date="2022" name="Microbiol. Resour. Announc.">
        <title>Metagenome Sequencing to Explore Phylogenomics of Terrestrial Cyanobacteria.</title>
        <authorList>
            <person name="Ward R.D."/>
            <person name="Stajich J.E."/>
            <person name="Johansen J.R."/>
            <person name="Huntemann M."/>
            <person name="Clum A."/>
            <person name="Foster B."/>
            <person name="Foster B."/>
            <person name="Roux S."/>
            <person name="Palaniappan K."/>
            <person name="Varghese N."/>
            <person name="Mukherjee S."/>
            <person name="Reddy T.B.K."/>
            <person name="Daum C."/>
            <person name="Copeland A."/>
            <person name="Chen I.A."/>
            <person name="Ivanova N.N."/>
            <person name="Kyrpides N.C."/>
            <person name="Shapiro N."/>
            <person name="Eloe-Fadrosh E.A."/>
            <person name="Pietrasiak N."/>
        </authorList>
    </citation>
    <scope>NUCLEOTIDE SEQUENCE</scope>
    <source>
        <strain evidence="3">JT2-VF2</strain>
    </source>
</reference>
<dbReference type="Proteomes" id="UP000715781">
    <property type="component" value="Unassembled WGS sequence"/>
</dbReference>
<dbReference type="AlphaFoldDB" id="A0A951PZ57"/>
<protein>
    <submittedName>
        <fullName evidence="3">CHASE2 domain-containing protein</fullName>
    </submittedName>
</protein>
<feature type="domain" description="CHASE2" evidence="2">
    <location>
        <begin position="389"/>
        <end position="707"/>
    </location>
</feature>
<gene>
    <name evidence="3" type="ORF">KME32_16465</name>
</gene>
<keyword evidence="1" id="KW-0472">Membrane</keyword>
<dbReference type="EMBL" id="JAHHHN010000008">
    <property type="protein sequence ID" value="MBW4562705.1"/>
    <property type="molecule type" value="Genomic_DNA"/>
</dbReference>
<evidence type="ECO:0000313" key="4">
    <source>
        <dbReference type="Proteomes" id="UP000715781"/>
    </source>
</evidence>
<keyword evidence="1" id="KW-1133">Transmembrane helix</keyword>
<organism evidence="3 4">
    <name type="scientific">Mojavia pulchra JT2-VF2</name>
    <dbReference type="NCBI Taxonomy" id="287848"/>
    <lineage>
        <taxon>Bacteria</taxon>
        <taxon>Bacillati</taxon>
        <taxon>Cyanobacteriota</taxon>
        <taxon>Cyanophyceae</taxon>
        <taxon>Nostocales</taxon>
        <taxon>Nostocaceae</taxon>
    </lineage>
</organism>
<feature type="transmembrane region" description="Helical" evidence="1">
    <location>
        <begin position="715"/>
        <end position="736"/>
    </location>
</feature>
<dbReference type="InterPro" id="IPR007890">
    <property type="entry name" value="CHASE2"/>
</dbReference>
<dbReference type="InterPro" id="IPR024983">
    <property type="entry name" value="CHAT_dom"/>
</dbReference>
<feature type="transmembrane region" description="Helical" evidence="1">
    <location>
        <begin position="685"/>
        <end position="708"/>
    </location>
</feature>